<dbReference type="SMART" id="SM00493">
    <property type="entry name" value="TOPRIM"/>
    <property type="match status" value="1"/>
</dbReference>
<evidence type="ECO:0000256" key="14">
    <source>
        <dbReference type="ARBA" id="ARBA00032877"/>
    </source>
</evidence>
<evidence type="ECO:0000259" key="15">
    <source>
        <dbReference type="PROSITE" id="PS50880"/>
    </source>
</evidence>
<dbReference type="Pfam" id="PF13368">
    <property type="entry name" value="Toprim_C_rpt"/>
    <property type="match status" value="3"/>
</dbReference>
<dbReference type="InterPro" id="IPR003601">
    <property type="entry name" value="Topo_IA_2"/>
</dbReference>
<dbReference type="Gene3D" id="1.10.290.10">
    <property type="entry name" value="Topoisomerase I, domain 4"/>
    <property type="match status" value="1"/>
</dbReference>
<evidence type="ECO:0000259" key="16">
    <source>
        <dbReference type="PROSITE" id="PS52039"/>
    </source>
</evidence>
<dbReference type="InterPro" id="IPR005733">
    <property type="entry name" value="TopoI_bac-type"/>
</dbReference>
<dbReference type="InterPro" id="IPR013824">
    <property type="entry name" value="Topo_IA_cen_sub1"/>
</dbReference>
<keyword evidence="9" id="KW-0238">DNA-binding</keyword>
<organism evidence="17">
    <name type="scientific">marine metagenome</name>
    <dbReference type="NCBI Taxonomy" id="408172"/>
    <lineage>
        <taxon>unclassified sequences</taxon>
        <taxon>metagenomes</taxon>
        <taxon>ecological metagenomes</taxon>
    </lineage>
</organism>
<evidence type="ECO:0000256" key="4">
    <source>
        <dbReference type="ARBA" id="ARBA00022723"/>
    </source>
</evidence>
<proteinExistence type="inferred from homology"/>
<evidence type="ECO:0000256" key="5">
    <source>
        <dbReference type="ARBA" id="ARBA00022771"/>
    </source>
</evidence>
<comment type="similarity">
    <text evidence="2">Belongs to the type IA topoisomerase family.</text>
</comment>
<evidence type="ECO:0000256" key="12">
    <source>
        <dbReference type="ARBA" id="ARBA00031985"/>
    </source>
</evidence>
<dbReference type="EMBL" id="UINC01003233">
    <property type="protein sequence ID" value="SVA04519.1"/>
    <property type="molecule type" value="Genomic_DNA"/>
</dbReference>
<evidence type="ECO:0000256" key="11">
    <source>
        <dbReference type="ARBA" id="ARBA00030003"/>
    </source>
</evidence>
<keyword evidence="4" id="KW-0479">Metal-binding</keyword>
<dbReference type="GO" id="GO:0008270">
    <property type="term" value="F:zinc ion binding"/>
    <property type="evidence" value="ECO:0007669"/>
    <property type="project" value="UniProtKB-KW"/>
</dbReference>
<dbReference type="GO" id="GO:0005694">
    <property type="term" value="C:chromosome"/>
    <property type="evidence" value="ECO:0007669"/>
    <property type="project" value="InterPro"/>
</dbReference>
<dbReference type="Pfam" id="PF01131">
    <property type="entry name" value="Topoisom_bac"/>
    <property type="match status" value="1"/>
</dbReference>
<evidence type="ECO:0000256" key="8">
    <source>
        <dbReference type="ARBA" id="ARBA00023029"/>
    </source>
</evidence>
<dbReference type="GO" id="GO:0006265">
    <property type="term" value="P:DNA topological change"/>
    <property type="evidence" value="ECO:0007669"/>
    <property type="project" value="InterPro"/>
</dbReference>
<feature type="domain" description="Toprim" evidence="15">
    <location>
        <begin position="1"/>
        <end position="115"/>
    </location>
</feature>
<dbReference type="CDD" id="cd03363">
    <property type="entry name" value="TOPRIM_TopoIA_TopoI"/>
    <property type="match status" value="1"/>
</dbReference>
<evidence type="ECO:0000256" key="7">
    <source>
        <dbReference type="ARBA" id="ARBA00022842"/>
    </source>
</evidence>
<dbReference type="InterPro" id="IPR006171">
    <property type="entry name" value="TOPRIM_dom"/>
</dbReference>
<dbReference type="InterPro" id="IPR013498">
    <property type="entry name" value="Topo_IA_Znf"/>
</dbReference>
<dbReference type="Pfam" id="PF01751">
    <property type="entry name" value="Toprim"/>
    <property type="match status" value="1"/>
</dbReference>
<dbReference type="GO" id="GO:0003917">
    <property type="term" value="F:DNA topoisomerase type I (single strand cut, ATP-independent) activity"/>
    <property type="evidence" value="ECO:0007669"/>
    <property type="project" value="UniProtKB-EC"/>
</dbReference>
<name>A0A381SM46_9ZZZZ</name>
<dbReference type="InterPro" id="IPR000380">
    <property type="entry name" value="Topo_IA"/>
</dbReference>
<dbReference type="GO" id="GO:0003677">
    <property type="term" value="F:DNA binding"/>
    <property type="evidence" value="ECO:0007669"/>
    <property type="project" value="UniProtKB-KW"/>
</dbReference>
<dbReference type="InterPro" id="IPR023405">
    <property type="entry name" value="Topo_IA_core_domain"/>
</dbReference>
<dbReference type="InterPro" id="IPR023406">
    <property type="entry name" value="Topo_IA_AS"/>
</dbReference>
<dbReference type="Gene3D" id="3.40.50.140">
    <property type="match status" value="1"/>
</dbReference>
<dbReference type="HAMAP" id="MF_00952">
    <property type="entry name" value="Topoisom_1_prok"/>
    <property type="match status" value="1"/>
</dbReference>
<protein>
    <recommendedName>
        <fullName evidence="3">DNA topoisomerase</fullName>
        <ecNumber evidence="3">5.6.2.1</ecNumber>
    </recommendedName>
    <alternativeName>
        <fullName evidence="14">Omega-protein</fullName>
    </alternativeName>
    <alternativeName>
        <fullName evidence="13">Relaxing enzyme</fullName>
    </alternativeName>
    <alternativeName>
        <fullName evidence="11">Swivelase</fullName>
    </alternativeName>
    <alternativeName>
        <fullName evidence="12">Untwisting enzyme</fullName>
    </alternativeName>
</protein>
<dbReference type="SMART" id="SM00436">
    <property type="entry name" value="TOP1Bc"/>
    <property type="match status" value="1"/>
</dbReference>
<dbReference type="PROSITE" id="PS00396">
    <property type="entry name" value="TOPO_IA_1"/>
    <property type="match status" value="1"/>
</dbReference>
<dbReference type="AlphaFoldDB" id="A0A381SM46"/>
<evidence type="ECO:0000256" key="9">
    <source>
        <dbReference type="ARBA" id="ARBA00023125"/>
    </source>
</evidence>
<dbReference type="PRINTS" id="PR00417">
    <property type="entry name" value="PRTPISMRASEI"/>
</dbReference>
<dbReference type="InterPro" id="IPR013497">
    <property type="entry name" value="Topo_IA_cen"/>
</dbReference>
<keyword evidence="5" id="KW-0863">Zinc-finger</keyword>
<dbReference type="InterPro" id="IPR013826">
    <property type="entry name" value="Topo_IA_cen_sub3"/>
</dbReference>
<sequence length="853" mass="97294">MNLVIVESPAKAKTINKYLGKNYLVLASYGHVRDLPSKNGSVDPENNFKMEWELDSFSKKYVKEIADAAADSERIILATDPDREGEAIAWHVREILESKKLLKGKKVERVVFNEITKKAVTNGINNPREIESLLVNAYMARRALDYLVGFNISPILWTKLPGSKSAGRVQSVALRLITEREHEIELFKPEEFWTIASDFENNQSKLIKSKLSVFDGEKIEKFSFKKKSDSEKALNEIKNQSYKIADVSSKVYRRNPMAPFTTSTLQQTASGKFGFGASRTMQIAQRLYQGIDIEGDTVGLITYMRTDGTQISNEAISDFRKFADKEYGKEYLPENPNSYAGKKAKNAQEAHEAIRPTDISKKPTDMKKYLSTDQSKLYELIWNRALSSQMNPAEFDRKSITVESENKKINFKANGSTIKFDGFLKVYKFEEKDEDLKNILPEVKIGDKVNIKELTDEQHFTDPPPRYSEASLVKKMEELGIGRPSTYASIISVLSTRNYVELLNKRFHPTDRGKLLSAFLEKLFTKYVDYNFTADLENQLDEITSGKIDWIKVLDGFWKDFYSNVGKVKEKRTREVLDLLNESLGDLVFERDDNDAIDRKCKLCETGQLSLKNSFRGGAFIGCSNYPECKFTRPLSKSKASQQINLAEPKLIGKNDLGKDIFLKNGRFGPYLQYEIEPNELDQNKRKKSKKKKENENLKNVSIPKGLQIENVDLEKAKYLCSLPKIIGKHPDLNEDISINVGRFGPYLKCSNKSARIESVDELFTIGLNRAVTLISEAKPGRMSSSEIKNLGEHPEDKKPVRIMKGQYGPYIKYKSLNATIPENKDPDEITMEEALILIEKRKEYDKSKKKKK</sequence>
<evidence type="ECO:0000256" key="13">
    <source>
        <dbReference type="ARBA" id="ARBA00032235"/>
    </source>
</evidence>
<dbReference type="InterPro" id="IPR013825">
    <property type="entry name" value="Topo_IA_cen_sub2"/>
</dbReference>
<dbReference type="InterPro" id="IPR034149">
    <property type="entry name" value="TOPRIM_TopoI"/>
</dbReference>
<keyword evidence="10" id="KW-0413">Isomerase</keyword>
<dbReference type="PANTHER" id="PTHR42785:SF1">
    <property type="entry name" value="DNA TOPOISOMERASE"/>
    <property type="match status" value="1"/>
</dbReference>
<comment type="catalytic activity">
    <reaction evidence="1">
        <text>ATP-independent breakage of single-stranded DNA, followed by passage and rejoining.</text>
        <dbReference type="EC" id="5.6.2.1"/>
    </reaction>
</comment>
<dbReference type="Gene3D" id="1.10.460.10">
    <property type="entry name" value="Topoisomerase I, domain 2"/>
    <property type="match status" value="1"/>
</dbReference>
<dbReference type="PANTHER" id="PTHR42785">
    <property type="entry name" value="DNA TOPOISOMERASE, TYPE IA, CORE"/>
    <property type="match status" value="1"/>
</dbReference>
<dbReference type="Pfam" id="PF01396">
    <property type="entry name" value="Zn_ribbon_Top1"/>
    <property type="match status" value="1"/>
</dbReference>
<accession>A0A381SM46</accession>
<dbReference type="InterPro" id="IPR028612">
    <property type="entry name" value="Topoisom_1_IA"/>
</dbReference>
<dbReference type="EC" id="5.6.2.1" evidence="3"/>
<keyword evidence="6" id="KW-0862">Zinc</keyword>
<feature type="domain" description="Topo IA-type catalytic" evidence="16">
    <location>
        <begin position="131"/>
        <end position="565"/>
    </location>
</feature>
<evidence type="ECO:0000313" key="17">
    <source>
        <dbReference type="EMBL" id="SVA04519.1"/>
    </source>
</evidence>
<keyword evidence="7" id="KW-0460">Magnesium</keyword>
<dbReference type="PROSITE" id="PS50880">
    <property type="entry name" value="TOPRIM"/>
    <property type="match status" value="1"/>
</dbReference>
<gene>
    <name evidence="17" type="ORF">METZ01_LOCUS57373</name>
</gene>
<dbReference type="PROSITE" id="PS52039">
    <property type="entry name" value="TOPO_IA_2"/>
    <property type="match status" value="1"/>
</dbReference>
<evidence type="ECO:0000256" key="2">
    <source>
        <dbReference type="ARBA" id="ARBA00009446"/>
    </source>
</evidence>
<keyword evidence="8" id="KW-0799">Topoisomerase</keyword>
<dbReference type="InterPro" id="IPR025589">
    <property type="entry name" value="Toprim_C_rpt"/>
</dbReference>
<dbReference type="SUPFAM" id="SSF56712">
    <property type="entry name" value="Prokaryotic type I DNA topoisomerase"/>
    <property type="match status" value="1"/>
</dbReference>
<dbReference type="SUPFAM" id="SSF57783">
    <property type="entry name" value="Zinc beta-ribbon"/>
    <property type="match status" value="1"/>
</dbReference>
<dbReference type="Gene3D" id="3.30.65.10">
    <property type="entry name" value="Bacterial Topoisomerase I, domain 1"/>
    <property type="match status" value="1"/>
</dbReference>
<evidence type="ECO:0000256" key="10">
    <source>
        <dbReference type="ARBA" id="ARBA00023235"/>
    </source>
</evidence>
<evidence type="ECO:0000256" key="1">
    <source>
        <dbReference type="ARBA" id="ARBA00000213"/>
    </source>
</evidence>
<dbReference type="CDD" id="cd00186">
    <property type="entry name" value="TOP1Ac"/>
    <property type="match status" value="1"/>
</dbReference>
<dbReference type="Gene3D" id="2.70.20.10">
    <property type="entry name" value="Topoisomerase I, domain 3"/>
    <property type="match status" value="1"/>
</dbReference>
<dbReference type="InterPro" id="IPR003602">
    <property type="entry name" value="Topo_IA_DNA-bd_dom"/>
</dbReference>
<evidence type="ECO:0000256" key="3">
    <source>
        <dbReference type="ARBA" id="ARBA00012891"/>
    </source>
</evidence>
<reference evidence="17" key="1">
    <citation type="submission" date="2018-05" db="EMBL/GenBank/DDBJ databases">
        <authorList>
            <person name="Lanie J.A."/>
            <person name="Ng W.-L."/>
            <person name="Kazmierczak K.M."/>
            <person name="Andrzejewski T.M."/>
            <person name="Davidsen T.M."/>
            <person name="Wayne K.J."/>
            <person name="Tettelin H."/>
            <person name="Glass J.I."/>
            <person name="Rusch D."/>
            <person name="Podicherti R."/>
            <person name="Tsui H.-C.T."/>
            <person name="Winkler M.E."/>
        </authorList>
    </citation>
    <scope>NUCLEOTIDE SEQUENCE</scope>
</reference>
<evidence type="ECO:0000256" key="6">
    <source>
        <dbReference type="ARBA" id="ARBA00022833"/>
    </source>
</evidence>
<dbReference type="SMART" id="SM00437">
    <property type="entry name" value="TOP1Ac"/>
    <property type="match status" value="1"/>
</dbReference>
<dbReference type="NCBIfam" id="TIGR01051">
    <property type="entry name" value="topA_bact"/>
    <property type="match status" value="1"/>
</dbReference>